<dbReference type="GeneID" id="59348978"/>
<feature type="compositionally biased region" description="Basic residues" evidence="1">
    <location>
        <begin position="95"/>
        <end position="116"/>
    </location>
</feature>
<dbReference type="RefSeq" id="XP_037217874.1">
    <property type="nucleotide sequence ID" value="XM_037366462.1"/>
</dbReference>
<dbReference type="EMBL" id="JACAZF010000008">
    <property type="protein sequence ID" value="KAF7297515.1"/>
    <property type="molecule type" value="Genomic_DNA"/>
</dbReference>
<accession>A0A8H6SDG9</accession>
<feature type="compositionally biased region" description="Basic residues" evidence="1">
    <location>
        <begin position="1"/>
        <end position="10"/>
    </location>
</feature>
<feature type="region of interest" description="Disordered" evidence="1">
    <location>
        <begin position="86"/>
        <end position="116"/>
    </location>
</feature>
<proteinExistence type="predicted"/>
<gene>
    <name evidence="2" type="ORF">MIND_00985500</name>
</gene>
<sequence length="116" mass="12396">MLTTSRTRRIRPAESQTAPTAPPRQLPAPKESNAAPAGMDTLAAIGQQGSPRGPLGLYIEREKRADVESKSYIAQIAINSVETASPLSLNPKSDRTHHLRPRCPCGGHHKVPASAV</sequence>
<protein>
    <submittedName>
        <fullName evidence="2">Uncharacterized protein</fullName>
    </submittedName>
</protein>
<feature type="region of interest" description="Disordered" evidence="1">
    <location>
        <begin position="1"/>
        <end position="55"/>
    </location>
</feature>
<evidence type="ECO:0000256" key="1">
    <source>
        <dbReference type="SAM" id="MobiDB-lite"/>
    </source>
</evidence>
<keyword evidence="3" id="KW-1185">Reference proteome</keyword>
<dbReference type="Proteomes" id="UP000636479">
    <property type="component" value="Unassembled WGS sequence"/>
</dbReference>
<organism evidence="2 3">
    <name type="scientific">Mycena indigotica</name>
    <dbReference type="NCBI Taxonomy" id="2126181"/>
    <lineage>
        <taxon>Eukaryota</taxon>
        <taxon>Fungi</taxon>
        <taxon>Dikarya</taxon>
        <taxon>Basidiomycota</taxon>
        <taxon>Agaricomycotina</taxon>
        <taxon>Agaricomycetes</taxon>
        <taxon>Agaricomycetidae</taxon>
        <taxon>Agaricales</taxon>
        <taxon>Marasmiineae</taxon>
        <taxon>Mycenaceae</taxon>
        <taxon>Mycena</taxon>
    </lineage>
</organism>
<dbReference type="AlphaFoldDB" id="A0A8H6SDG9"/>
<evidence type="ECO:0000313" key="3">
    <source>
        <dbReference type="Proteomes" id="UP000636479"/>
    </source>
</evidence>
<evidence type="ECO:0000313" key="2">
    <source>
        <dbReference type="EMBL" id="KAF7297515.1"/>
    </source>
</evidence>
<comment type="caution">
    <text evidence="2">The sequence shown here is derived from an EMBL/GenBank/DDBJ whole genome shotgun (WGS) entry which is preliminary data.</text>
</comment>
<reference evidence="2" key="1">
    <citation type="submission" date="2020-05" db="EMBL/GenBank/DDBJ databases">
        <title>Mycena genomes resolve the evolution of fungal bioluminescence.</title>
        <authorList>
            <person name="Tsai I.J."/>
        </authorList>
    </citation>
    <scope>NUCLEOTIDE SEQUENCE</scope>
    <source>
        <strain evidence="2">171206Taipei</strain>
    </source>
</reference>
<name>A0A8H6SDG9_9AGAR</name>